<dbReference type="Proteomes" id="UP001341444">
    <property type="component" value="Unassembled WGS sequence"/>
</dbReference>
<evidence type="ECO:0000313" key="3">
    <source>
        <dbReference type="Proteomes" id="UP001341444"/>
    </source>
</evidence>
<feature type="domain" description="STAS" evidence="1">
    <location>
        <begin position="159"/>
        <end position="270"/>
    </location>
</feature>
<dbReference type="InterPro" id="IPR002645">
    <property type="entry name" value="STAS_dom"/>
</dbReference>
<protein>
    <submittedName>
        <fullName evidence="2">STAS domain-containing protein</fullName>
    </submittedName>
</protein>
<evidence type="ECO:0000259" key="1">
    <source>
        <dbReference type="PROSITE" id="PS50801"/>
    </source>
</evidence>
<dbReference type="SUPFAM" id="SSF52091">
    <property type="entry name" value="SpoIIaa-like"/>
    <property type="match status" value="1"/>
</dbReference>
<dbReference type="InterPro" id="IPR051932">
    <property type="entry name" value="Bact_StressResp_Reg"/>
</dbReference>
<sequence>MASMSKITTFFNDNAESLAVEIVESVLRSMKIVIPEVEKEQAIKMYIEFFGFLGESLTEKKDGVPEDLIIWSKKNAEQQISSGGKISEIAVRYPPTRRIFAELLTRICIEFGLSLKENAYMIKKVNEMLDLSLNETIFTFEYLANSYREKAQREIAELSAPIVLIKEGIAVLPLIGMIDCYRATYILEKVVPDIANLHIQYLIVDYSGILTIDADIAKYLRQIGDILLLLGINVMITGLRPELVITVVNSRIDMSAIKTFANVKQALEYIE</sequence>
<reference evidence="2 3" key="1">
    <citation type="submission" date="2023-03" db="EMBL/GenBank/DDBJ databases">
        <title>Bacillus Genome Sequencing.</title>
        <authorList>
            <person name="Dunlap C."/>
        </authorList>
    </citation>
    <scope>NUCLEOTIDE SEQUENCE [LARGE SCALE GENOMIC DNA]</scope>
    <source>
        <strain evidence="2 3">B-23453</strain>
    </source>
</reference>
<dbReference type="Gene3D" id="3.30.750.24">
    <property type="entry name" value="STAS domain"/>
    <property type="match status" value="1"/>
</dbReference>
<dbReference type="RefSeq" id="WP_066271078.1">
    <property type="nucleotide sequence ID" value="NZ_JARMAB010000013.1"/>
</dbReference>
<dbReference type="PANTHER" id="PTHR33745:SF8">
    <property type="entry name" value="BLUE-LIGHT PHOTORECEPTOR"/>
    <property type="match status" value="1"/>
</dbReference>
<dbReference type="CDD" id="cd07041">
    <property type="entry name" value="STAS_RsbR_RsbS_like"/>
    <property type="match status" value="1"/>
</dbReference>
<dbReference type="PROSITE" id="PS50801">
    <property type="entry name" value="STAS"/>
    <property type="match status" value="1"/>
</dbReference>
<gene>
    <name evidence="2" type="ORF">P4T90_10490</name>
</gene>
<dbReference type="Pfam" id="PF01740">
    <property type="entry name" value="STAS"/>
    <property type="match status" value="1"/>
</dbReference>
<dbReference type="PANTHER" id="PTHR33745">
    <property type="entry name" value="RSBT ANTAGONIST PROTEIN RSBS-RELATED"/>
    <property type="match status" value="1"/>
</dbReference>
<dbReference type="EMBL" id="JARMAB010000013">
    <property type="protein sequence ID" value="MED1203504.1"/>
    <property type="molecule type" value="Genomic_DNA"/>
</dbReference>
<comment type="caution">
    <text evidence="2">The sequence shown here is derived from an EMBL/GenBank/DDBJ whole genome shotgun (WGS) entry which is preliminary data.</text>
</comment>
<keyword evidence="3" id="KW-1185">Reference proteome</keyword>
<proteinExistence type="predicted"/>
<dbReference type="InterPro" id="IPR036513">
    <property type="entry name" value="STAS_dom_sf"/>
</dbReference>
<evidence type="ECO:0000313" key="2">
    <source>
        <dbReference type="EMBL" id="MED1203504.1"/>
    </source>
</evidence>
<organism evidence="2 3">
    <name type="scientific">Heyndrickxia acidicola</name>
    <dbReference type="NCBI Taxonomy" id="209389"/>
    <lineage>
        <taxon>Bacteria</taxon>
        <taxon>Bacillati</taxon>
        <taxon>Bacillota</taxon>
        <taxon>Bacilli</taxon>
        <taxon>Bacillales</taxon>
        <taxon>Bacillaceae</taxon>
        <taxon>Heyndrickxia</taxon>
    </lineage>
</organism>
<name>A0ABU6MGT9_9BACI</name>
<accession>A0ABU6MGT9</accession>